<organism evidence="3 4">
    <name type="scientific">Escallonia rubra</name>
    <dbReference type="NCBI Taxonomy" id="112253"/>
    <lineage>
        <taxon>Eukaryota</taxon>
        <taxon>Viridiplantae</taxon>
        <taxon>Streptophyta</taxon>
        <taxon>Embryophyta</taxon>
        <taxon>Tracheophyta</taxon>
        <taxon>Spermatophyta</taxon>
        <taxon>Magnoliopsida</taxon>
        <taxon>eudicotyledons</taxon>
        <taxon>Gunneridae</taxon>
        <taxon>Pentapetalae</taxon>
        <taxon>asterids</taxon>
        <taxon>campanulids</taxon>
        <taxon>Escalloniales</taxon>
        <taxon>Escalloniaceae</taxon>
        <taxon>Escallonia</taxon>
    </lineage>
</organism>
<dbReference type="PANTHER" id="PTHR24177">
    <property type="entry name" value="CASKIN"/>
    <property type="match status" value="1"/>
</dbReference>
<evidence type="ECO:0000259" key="2">
    <source>
        <dbReference type="Pfam" id="PF13962"/>
    </source>
</evidence>
<name>A0AA88RIT4_9ASTE</name>
<keyword evidence="1" id="KW-0472">Membrane</keyword>
<dbReference type="EMBL" id="JAVXUO010001716">
    <property type="protein sequence ID" value="KAK2979751.1"/>
    <property type="molecule type" value="Genomic_DNA"/>
</dbReference>
<reference evidence="3" key="1">
    <citation type="submission" date="2022-12" db="EMBL/GenBank/DDBJ databases">
        <title>Draft genome assemblies for two species of Escallonia (Escalloniales).</title>
        <authorList>
            <person name="Chanderbali A."/>
            <person name="Dervinis C."/>
            <person name="Anghel I."/>
            <person name="Soltis D."/>
            <person name="Soltis P."/>
            <person name="Zapata F."/>
        </authorList>
    </citation>
    <scope>NUCLEOTIDE SEQUENCE</scope>
    <source>
        <strain evidence="3">UCBG92.1500</strain>
        <tissue evidence="3">Leaf</tissue>
    </source>
</reference>
<keyword evidence="1" id="KW-1133">Transmembrane helix</keyword>
<feature type="transmembrane region" description="Helical" evidence="1">
    <location>
        <begin position="242"/>
        <end position="261"/>
    </location>
</feature>
<feature type="transmembrane region" description="Helical" evidence="1">
    <location>
        <begin position="353"/>
        <end position="378"/>
    </location>
</feature>
<gene>
    <name evidence="3" type="ORF">RJ640_003490</name>
</gene>
<sequence>MFLQNQKAFQILRKEETTRPLLITRYSVCQTDIRDNVIEFLCSIKISVPQVRHIRDRKLKHCEARQFVKCLCLEVVKLKFFKALPIIAWPLGAAVAMGIHEIVEEIFESFPGILYLKMMNLETVFHQAILFRRENVFNIIYQFEGAEHYLLSLPDASGNNCFHAAGRLVPQQKSNLRARTAGAAMQVQKEVQWFKEVERLMQPADREKRNIEGKTPAMVFTETHEELVKEAEIWMKDTAKSYTIVASLVLTVVFAAAIVIPGGNNSDNGLPRFYIEKAYDVFVVSDALALFSSISCVLIFLSILTSRYAENDFLYGLPNRMIGGLLTLFISTVSMVIASTIAIYLVFGDKTAWTLILAAGLACLPVTFFASLQFSLLFDMIKSTYFPGLFRKRTDLILY</sequence>
<feature type="domain" description="PGG" evidence="2">
    <location>
        <begin position="234"/>
        <end position="346"/>
    </location>
</feature>
<dbReference type="InterPro" id="IPR026961">
    <property type="entry name" value="PGG_dom"/>
</dbReference>
<evidence type="ECO:0000256" key="1">
    <source>
        <dbReference type="SAM" id="Phobius"/>
    </source>
</evidence>
<comment type="caution">
    <text evidence="3">The sequence shown here is derived from an EMBL/GenBank/DDBJ whole genome shotgun (WGS) entry which is preliminary data.</text>
</comment>
<dbReference type="Proteomes" id="UP001187471">
    <property type="component" value="Unassembled WGS sequence"/>
</dbReference>
<keyword evidence="4" id="KW-1185">Reference proteome</keyword>
<dbReference type="GO" id="GO:0016020">
    <property type="term" value="C:membrane"/>
    <property type="evidence" value="ECO:0007669"/>
    <property type="project" value="TreeGrafter"/>
</dbReference>
<dbReference type="AlphaFoldDB" id="A0AA88RIT4"/>
<accession>A0AA88RIT4</accession>
<feature type="transmembrane region" description="Helical" evidence="1">
    <location>
        <begin position="325"/>
        <end position="347"/>
    </location>
</feature>
<dbReference type="Pfam" id="PF13962">
    <property type="entry name" value="PGG"/>
    <property type="match status" value="1"/>
</dbReference>
<proteinExistence type="predicted"/>
<keyword evidence="1" id="KW-0812">Transmembrane</keyword>
<evidence type="ECO:0000313" key="4">
    <source>
        <dbReference type="Proteomes" id="UP001187471"/>
    </source>
</evidence>
<evidence type="ECO:0000313" key="3">
    <source>
        <dbReference type="EMBL" id="KAK2979751.1"/>
    </source>
</evidence>
<protein>
    <recommendedName>
        <fullName evidence="2">PGG domain-containing protein</fullName>
    </recommendedName>
</protein>
<feature type="transmembrane region" description="Helical" evidence="1">
    <location>
        <begin position="281"/>
        <end position="304"/>
    </location>
</feature>
<dbReference type="PANTHER" id="PTHR24177:SF292">
    <property type="entry name" value="ANKYRIN REPEAT FAMILY PROTEIN-RELATED"/>
    <property type="match status" value="1"/>
</dbReference>